<evidence type="ECO:0000313" key="3">
    <source>
        <dbReference type="Proteomes" id="UP000472269"/>
    </source>
</evidence>
<feature type="compositionally biased region" description="Polar residues" evidence="1">
    <location>
        <begin position="1"/>
        <end position="28"/>
    </location>
</feature>
<sequence length="107" mass="11380">MGAKQCTSAAKNGNSKYNKHLTGSSHTASCPHPAPPTRNGHHDPCVRPPPPAFVTTLKPQAGFGAHPRSAPCPRSRKTRSEESRGACRRALSPSAVPHGRSRNGRKI</sequence>
<organism evidence="2 3">
    <name type="scientific">Athene cunicularia</name>
    <name type="common">Burrowing owl</name>
    <name type="synonym">Speotyto cunicularia</name>
    <dbReference type="NCBI Taxonomy" id="194338"/>
    <lineage>
        <taxon>Eukaryota</taxon>
        <taxon>Metazoa</taxon>
        <taxon>Chordata</taxon>
        <taxon>Craniata</taxon>
        <taxon>Vertebrata</taxon>
        <taxon>Euteleostomi</taxon>
        <taxon>Archelosauria</taxon>
        <taxon>Archosauria</taxon>
        <taxon>Dinosauria</taxon>
        <taxon>Saurischia</taxon>
        <taxon>Theropoda</taxon>
        <taxon>Coelurosauria</taxon>
        <taxon>Aves</taxon>
        <taxon>Neognathae</taxon>
        <taxon>Neoaves</taxon>
        <taxon>Telluraves</taxon>
        <taxon>Strigiformes</taxon>
        <taxon>Strigidae</taxon>
        <taxon>Athene</taxon>
    </lineage>
</organism>
<dbReference type="Ensembl" id="ENSACUT00000017730.1">
    <property type="protein sequence ID" value="ENSACUP00000016621.1"/>
    <property type="gene ID" value="ENSACUG00000011146.1"/>
</dbReference>
<dbReference type="AlphaFoldDB" id="A0A663MYF4"/>
<feature type="region of interest" description="Disordered" evidence="1">
    <location>
        <begin position="1"/>
        <end position="107"/>
    </location>
</feature>
<dbReference type="Proteomes" id="UP000472269">
    <property type="component" value="Unplaced"/>
</dbReference>
<name>A0A663MYF4_ATHCN</name>
<evidence type="ECO:0000313" key="2">
    <source>
        <dbReference type="Ensembl" id="ENSACUP00000016621.1"/>
    </source>
</evidence>
<evidence type="ECO:0000256" key="1">
    <source>
        <dbReference type="SAM" id="MobiDB-lite"/>
    </source>
</evidence>
<protein>
    <submittedName>
        <fullName evidence="2">Uncharacterized protein</fullName>
    </submittedName>
</protein>
<reference evidence="2" key="2">
    <citation type="submission" date="2025-09" db="UniProtKB">
        <authorList>
            <consortium name="Ensembl"/>
        </authorList>
    </citation>
    <scope>IDENTIFICATION</scope>
</reference>
<proteinExistence type="predicted"/>
<reference evidence="2" key="1">
    <citation type="submission" date="2025-08" db="UniProtKB">
        <authorList>
            <consortium name="Ensembl"/>
        </authorList>
    </citation>
    <scope>IDENTIFICATION</scope>
</reference>
<keyword evidence="3" id="KW-1185">Reference proteome</keyword>
<accession>A0A663MYF4</accession>